<dbReference type="AlphaFoldDB" id="A0A5C7IE92"/>
<dbReference type="PROSITE" id="PS50181">
    <property type="entry name" value="FBOX"/>
    <property type="match status" value="1"/>
</dbReference>
<gene>
    <name evidence="2" type="ORF">EZV62_008653</name>
</gene>
<dbReference type="InterPro" id="IPR050796">
    <property type="entry name" value="SCF_F-box_component"/>
</dbReference>
<feature type="domain" description="F-box" evidence="1">
    <location>
        <begin position="8"/>
        <end position="55"/>
    </location>
</feature>
<name>A0A5C7IE92_9ROSI</name>
<accession>A0A5C7IE92</accession>
<dbReference type="Pfam" id="PF00646">
    <property type="entry name" value="F-box"/>
    <property type="match status" value="1"/>
</dbReference>
<keyword evidence="3" id="KW-1185">Reference proteome</keyword>
<dbReference type="Pfam" id="PF07734">
    <property type="entry name" value="FBA_1"/>
    <property type="match status" value="1"/>
</dbReference>
<dbReference type="SUPFAM" id="SSF81383">
    <property type="entry name" value="F-box domain"/>
    <property type="match status" value="1"/>
</dbReference>
<proteinExistence type="predicted"/>
<dbReference type="OrthoDB" id="1029991at2759"/>
<dbReference type="Proteomes" id="UP000323000">
    <property type="component" value="Chromosome 3"/>
</dbReference>
<evidence type="ECO:0000313" key="3">
    <source>
        <dbReference type="Proteomes" id="UP000323000"/>
    </source>
</evidence>
<dbReference type="InterPro" id="IPR017451">
    <property type="entry name" value="F-box-assoc_interact_dom"/>
</dbReference>
<dbReference type="InterPro" id="IPR036047">
    <property type="entry name" value="F-box-like_dom_sf"/>
</dbReference>
<comment type="caution">
    <text evidence="2">The sequence shown here is derived from an EMBL/GenBank/DDBJ whole genome shotgun (WGS) entry which is preliminary data.</text>
</comment>
<reference evidence="3" key="1">
    <citation type="journal article" date="2019" name="Gigascience">
        <title>De novo genome assembly of the endangered Acer yangbiense, a plant species with extremely small populations endemic to Yunnan Province, China.</title>
        <authorList>
            <person name="Yang J."/>
            <person name="Wariss H.M."/>
            <person name="Tao L."/>
            <person name="Zhang R."/>
            <person name="Yun Q."/>
            <person name="Hollingsworth P."/>
            <person name="Dao Z."/>
            <person name="Luo G."/>
            <person name="Guo H."/>
            <person name="Ma Y."/>
            <person name="Sun W."/>
        </authorList>
    </citation>
    <scope>NUCLEOTIDE SEQUENCE [LARGE SCALE GENOMIC DNA]</scope>
    <source>
        <strain evidence="3">cv. Malutang</strain>
    </source>
</reference>
<dbReference type="InterPro" id="IPR006527">
    <property type="entry name" value="F-box-assoc_dom_typ1"/>
</dbReference>
<organism evidence="2 3">
    <name type="scientific">Acer yangbiense</name>
    <dbReference type="NCBI Taxonomy" id="1000413"/>
    <lineage>
        <taxon>Eukaryota</taxon>
        <taxon>Viridiplantae</taxon>
        <taxon>Streptophyta</taxon>
        <taxon>Embryophyta</taxon>
        <taxon>Tracheophyta</taxon>
        <taxon>Spermatophyta</taxon>
        <taxon>Magnoliopsida</taxon>
        <taxon>eudicotyledons</taxon>
        <taxon>Gunneridae</taxon>
        <taxon>Pentapetalae</taxon>
        <taxon>rosids</taxon>
        <taxon>malvids</taxon>
        <taxon>Sapindales</taxon>
        <taxon>Sapindaceae</taxon>
        <taxon>Hippocastanoideae</taxon>
        <taxon>Acereae</taxon>
        <taxon>Acer</taxon>
    </lineage>
</organism>
<dbReference type="PANTHER" id="PTHR31672">
    <property type="entry name" value="BNACNNG10540D PROTEIN"/>
    <property type="match status" value="1"/>
</dbReference>
<dbReference type="InterPro" id="IPR001810">
    <property type="entry name" value="F-box_dom"/>
</dbReference>
<protein>
    <recommendedName>
        <fullName evidence="1">F-box domain-containing protein</fullName>
    </recommendedName>
</protein>
<sequence length="495" mass="57870">MEMESKKKKRNLHIPDDIIFNILRKLPPKSLARSKCVCKSWQSFANQHKYHNQKLILFSSKTIQSVDFEADEIKAVDLDIPFKVSNRMLGIASCNGLLCILTEREGFVIWNPLIGRYKRVSNTSEYDKFGFWYDHSTDNYKIVRFMRFYDPNSERQRYSAEIYSQKSNSWQQKEILPWQFFCIIDSLFGVLVNETLYWKIFYINNDKKCIPAVLCFDTLNEKFDVIISPDNVRISDDLRVFKGHLCFVQYHKAGHMDMWTREAGKSQNWMKFMNLPPFEGKSLLYHYLVPICSMKEDEIFFCVRRLLVFLLYSPEAKTYKKFHICDAMKKTAFKDWSAVVAVGIEILRRVSTGLYRLQNSVGTDFTSGIGDNCISGVLISFFTRIESSKTRGLWAAGSRLGWMVQNLGTCSMAWLIGREFWPYVEKSFTWTDLPSKFPTKYVQFPVFIASVHSNYVDCNRWLGDFIMSKHYLVLAVVALHFLVADLKSIYAKLNF</sequence>
<dbReference type="SMART" id="SM00256">
    <property type="entry name" value="FBOX"/>
    <property type="match status" value="1"/>
</dbReference>
<dbReference type="NCBIfam" id="TIGR01640">
    <property type="entry name" value="F_box_assoc_1"/>
    <property type="match status" value="1"/>
</dbReference>
<evidence type="ECO:0000313" key="2">
    <source>
        <dbReference type="EMBL" id="TXG67378.1"/>
    </source>
</evidence>
<dbReference type="EMBL" id="VAHF01000003">
    <property type="protein sequence ID" value="TXG67378.1"/>
    <property type="molecule type" value="Genomic_DNA"/>
</dbReference>
<dbReference type="Gene3D" id="1.20.1280.50">
    <property type="match status" value="1"/>
</dbReference>
<evidence type="ECO:0000259" key="1">
    <source>
        <dbReference type="PROSITE" id="PS50181"/>
    </source>
</evidence>
<dbReference type="PANTHER" id="PTHR31672:SF13">
    <property type="entry name" value="F-BOX PROTEIN CPR30-LIKE"/>
    <property type="match status" value="1"/>
</dbReference>